<reference evidence="1 2" key="1">
    <citation type="submission" date="2024-09" db="EMBL/GenBank/DDBJ databases">
        <authorList>
            <person name="Lee S.D."/>
        </authorList>
    </citation>
    <scope>NUCLEOTIDE SEQUENCE [LARGE SCALE GENOMIC DNA]</scope>
    <source>
        <strain evidence="1 2">N1-1</strain>
    </source>
</reference>
<dbReference type="Pfam" id="PF00440">
    <property type="entry name" value="TetR_N"/>
    <property type="match status" value="1"/>
</dbReference>
<dbReference type="SUPFAM" id="SSF46689">
    <property type="entry name" value="Homeodomain-like"/>
    <property type="match status" value="1"/>
</dbReference>
<protein>
    <submittedName>
        <fullName evidence="1">TetR/AcrR family transcriptional regulator</fullName>
    </submittedName>
</protein>
<dbReference type="InterPro" id="IPR036271">
    <property type="entry name" value="Tet_transcr_reg_TetR-rel_C_sf"/>
</dbReference>
<dbReference type="EMBL" id="JBHEZX010000016">
    <property type="protein sequence ID" value="MFC1413435.1"/>
    <property type="molecule type" value="Genomic_DNA"/>
</dbReference>
<evidence type="ECO:0000313" key="1">
    <source>
        <dbReference type="EMBL" id="MFC1413435.1"/>
    </source>
</evidence>
<dbReference type="InterPro" id="IPR050109">
    <property type="entry name" value="HTH-type_TetR-like_transc_reg"/>
</dbReference>
<proteinExistence type="predicted"/>
<evidence type="ECO:0000313" key="2">
    <source>
        <dbReference type="Proteomes" id="UP001592582"/>
    </source>
</evidence>
<dbReference type="Gene3D" id="1.10.10.60">
    <property type="entry name" value="Homeodomain-like"/>
    <property type="match status" value="1"/>
</dbReference>
<dbReference type="Proteomes" id="UP001592582">
    <property type="component" value="Unassembled WGS sequence"/>
</dbReference>
<dbReference type="Gene3D" id="1.10.357.10">
    <property type="entry name" value="Tetracycline Repressor, domain 2"/>
    <property type="match status" value="1"/>
</dbReference>
<dbReference type="PROSITE" id="PS50977">
    <property type="entry name" value="HTH_TETR_2"/>
    <property type="match status" value="1"/>
</dbReference>
<dbReference type="Pfam" id="PF02909">
    <property type="entry name" value="TetR_C_1"/>
    <property type="match status" value="1"/>
</dbReference>
<sequence>MAAPQQPGPSSGPARPPVWSRPRTGGRGPQPSLSVEAIVAAAVALADLEGVDAVSMRRIASELGVGTMSLYRYVETKDDLLDLMTDQVMGEDAAGAVNTGDWRADLRDLAVRYRKLMLRHPWVLPIGASRPPMGPNVMRRSERMFGVLDGLGLGIEEIAGLTSTVVAFVRGVVLAETAEAELFRRTGQTRDDYRRAVGPYLKEVLAAGEHPLLARFVHEAEDEPDPDREFLARLEHVLDGVGVGLERLRGQQPQQPQGN</sequence>
<dbReference type="PANTHER" id="PTHR30055:SF151">
    <property type="entry name" value="TRANSCRIPTIONAL REGULATORY PROTEIN"/>
    <property type="match status" value="1"/>
</dbReference>
<dbReference type="InterPro" id="IPR004111">
    <property type="entry name" value="Repressor_TetR_C"/>
</dbReference>
<comment type="caution">
    <text evidence="1">The sequence shown here is derived from an EMBL/GenBank/DDBJ whole genome shotgun (WGS) entry which is preliminary data.</text>
</comment>
<dbReference type="InterPro" id="IPR001647">
    <property type="entry name" value="HTH_TetR"/>
</dbReference>
<keyword evidence="2" id="KW-1185">Reference proteome</keyword>
<gene>
    <name evidence="1" type="ORF">ACEZDG_29655</name>
</gene>
<organism evidence="1 2">
    <name type="scientific">Streptacidiphilus alkalitolerans</name>
    <dbReference type="NCBI Taxonomy" id="3342712"/>
    <lineage>
        <taxon>Bacteria</taxon>
        <taxon>Bacillati</taxon>
        <taxon>Actinomycetota</taxon>
        <taxon>Actinomycetes</taxon>
        <taxon>Kitasatosporales</taxon>
        <taxon>Streptomycetaceae</taxon>
        <taxon>Streptacidiphilus</taxon>
    </lineage>
</organism>
<name>A0ABV6VI74_9ACTN</name>
<accession>A0ABV6VI74</accession>
<dbReference type="PANTHER" id="PTHR30055">
    <property type="entry name" value="HTH-TYPE TRANSCRIPTIONAL REGULATOR RUTR"/>
    <property type="match status" value="1"/>
</dbReference>
<dbReference type="SUPFAM" id="SSF48498">
    <property type="entry name" value="Tetracyclin repressor-like, C-terminal domain"/>
    <property type="match status" value="1"/>
</dbReference>
<dbReference type="InterPro" id="IPR009057">
    <property type="entry name" value="Homeodomain-like_sf"/>
</dbReference>